<dbReference type="HOGENOM" id="CLU_1503339_0_0_1"/>
<evidence type="ECO:0000313" key="2">
    <source>
        <dbReference type="Proteomes" id="UP000007174"/>
    </source>
</evidence>
<evidence type="ECO:0000313" key="1">
    <source>
        <dbReference type="EMBL" id="CCF40076.1"/>
    </source>
</evidence>
<dbReference type="EMBL" id="CACQ02003857">
    <property type="protein sequence ID" value="CCF40076.1"/>
    <property type="molecule type" value="Genomic_DNA"/>
</dbReference>
<protein>
    <submittedName>
        <fullName evidence="1">Uncharacterized protein</fullName>
    </submittedName>
</protein>
<accession>H1VIM3</accession>
<dbReference type="Proteomes" id="UP000007174">
    <property type="component" value="Unassembled WGS sequence"/>
</dbReference>
<name>H1VIM3_COLHI</name>
<dbReference type="AlphaFoldDB" id="H1VIM3"/>
<sequence length="179" mass="20238">MTKLYGERMVAARKEIITGKPYRGLLTGSKSHGNPNRTDYRFPLPTLFPPSCFLHLASPFQQTFRVVPSIHFYEGRDILCVLLLRLPNVTRSKCPNHNSAPRHVCVARSVEKKKQPIQGLGISKSTTPTERYPTMRVRVRVRVCMCGVSPVSPVSPWPTRQQVSKSRLNPNPIEVCCLK</sequence>
<proteinExistence type="predicted"/>
<reference evidence="2" key="1">
    <citation type="journal article" date="2012" name="Nat. Genet.">
        <title>Lifestyle transitions in plant pathogenic Colletotrichum fungi deciphered by genome and transcriptome analyses.</title>
        <authorList>
            <person name="O'Connell R.J."/>
            <person name="Thon M.R."/>
            <person name="Hacquard S."/>
            <person name="Amyotte S.G."/>
            <person name="Kleemann J."/>
            <person name="Torres M.F."/>
            <person name="Damm U."/>
            <person name="Buiate E.A."/>
            <person name="Epstein L."/>
            <person name="Alkan N."/>
            <person name="Altmueller J."/>
            <person name="Alvarado-Balderrama L."/>
            <person name="Bauser C.A."/>
            <person name="Becker C."/>
            <person name="Birren B.W."/>
            <person name="Chen Z."/>
            <person name="Choi J."/>
            <person name="Crouch J.A."/>
            <person name="Duvick J.P."/>
            <person name="Farman M.A."/>
            <person name="Gan P."/>
            <person name="Heiman D."/>
            <person name="Henrissat B."/>
            <person name="Howard R.J."/>
            <person name="Kabbage M."/>
            <person name="Koch C."/>
            <person name="Kracher B."/>
            <person name="Kubo Y."/>
            <person name="Law A.D."/>
            <person name="Lebrun M.-H."/>
            <person name="Lee Y.-H."/>
            <person name="Miyara I."/>
            <person name="Moore N."/>
            <person name="Neumann U."/>
            <person name="Nordstroem K."/>
            <person name="Panaccione D.G."/>
            <person name="Panstruga R."/>
            <person name="Place M."/>
            <person name="Proctor R.H."/>
            <person name="Prusky D."/>
            <person name="Rech G."/>
            <person name="Reinhardt R."/>
            <person name="Rollins J.A."/>
            <person name="Rounsley S."/>
            <person name="Schardl C.L."/>
            <person name="Schwartz D.C."/>
            <person name="Shenoy N."/>
            <person name="Shirasu K."/>
            <person name="Sikhakolli U.R."/>
            <person name="Stueber K."/>
            <person name="Sukno S.A."/>
            <person name="Sweigard J.A."/>
            <person name="Takano Y."/>
            <person name="Takahara H."/>
            <person name="Trail F."/>
            <person name="van der Does H.C."/>
            <person name="Voll L.M."/>
            <person name="Will I."/>
            <person name="Young S."/>
            <person name="Zeng Q."/>
            <person name="Zhang J."/>
            <person name="Zhou S."/>
            <person name="Dickman M.B."/>
            <person name="Schulze-Lefert P."/>
            <person name="Ver Loren van Themaat E."/>
            <person name="Ma L.-J."/>
            <person name="Vaillancourt L.J."/>
        </authorList>
    </citation>
    <scope>NUCLEOTIDE SEQUENCE [LARGE SCALE GENOMIC DNA]</scope>
    <source>
        <strain evidence="2">IMI 349063</strain>
    </source>
</reference>
<organism evidence="1 2">
    <name type="scientific">Colletotrichum higginsianum (strain IMI 349063)</name>
    <name type="common">Crucifer anthracnose fungus</name>
    <dbReference type="NCBI Taxonomy" id="759273"/>
    <lineage>
        <taxon>Eukaryota</taxon>
        <taxon>Fungi</taxon>
        <taxon>Dikarya</taxon>
        <taxon>Ascomycota</taxon>
        <taxon>Pezizomycotina</taxon>
        <taxon>Sordariomycetes</taxon>
        <taxon>Hypocreomycetidae</taxon>
        <taxon>Glomerellales</taxon>
        <taxon>Glomerellaceae</taxon>
        <taxon>Colletotrichum</taxon>
        <taxon>Colletotrichum destructivum species complex</taxon>
    </lineage>
</organism>
<gene>
    <name evidence="1" type="ORF">CH063_02270</name>
</gene>